<comment type="caution">
    <text evidence="1">The sequence shown here is derived from an EMBL/GenBank/DDBJ whole genome shotgun (WGS) entry which is preliminary data.</text>
</comment>
<evidence type="ECO:0008006" key="3">
    <source>
        <dbReference type="Google" id="ProtNLM"/>
    </source>
</evidence>
<dbReference type="EMBL" id="MU251633">
    <property type="protein sequence ID" value="KAG9230954.1"/>
    <property type="molecule type" value="Genomic_DNA"/>
</dbReference>
<dbReference type="AlphaFoldDB" id="A0A9P8C230"/>
<reference evidence="1" key="1">
    <citation type="journal article" date="2021" name="IMA Fungus">
        <title>Genomic characterization of three marine fungi, including Emericellopsis atlantica sp. nov. with signatures of a generalist lifestyle and marine biomass degradation.</title>
        <authorList>
            <person name="Hagestad O.C."/>
            <person name="Hou L."/>
            <person name="Andersen J.H."/>
            <person name="Hansen E.H."/>
            <person name="Altermark B."/>
            <person name="Li C."/>
            <person name="Kuhnert E."/>
            <person name="Cox R.J."/>
            <person name="Crous P.W."/>
            <person name="Spatafora J.W."/>
            <person name="Lail K."/>
            <person name="Amirebrahimi M."/>
            <person name="Lipzen A."/>
            <person name="Pangilinan J."/>
            <person name="Andreopoulos W."/>
            <person name="Hayes R.D."/>
            <person name="Ng V."/>
            <person name="Grigoriev I.V."/>
            <person name="Jackson S.A."/>
            <person name="Sutton T.D.S."/>
            <person name="Dobson A.D.W."/>
            <person name="Rama T."/>
        </authorList>
    </citation>
    <scope>NUCLEOTIDE SEQUENCE</scope>
    <source>
        <strain evidence="1">TRa018bII</strain>
    </source>
</reference>
<dbReference type="Proteomes" id="UP000824998">
    <property type="component" value="Unassembled WGS sequence"/>
</dbReference>
<gene>
    <name evidence="1" type="ORF">BJ875DRAFT_135611</name>
</gene>
<organism evidence="1 2">
    <name type="scientific">Amylocarpus encephaloides</name>
    <dbReference type="NCBI Taxonomy" id="45428"/>
    <lineage>
        <taxon>Eukaryota</taxon>
        <taxon>Fungi</taxon>
        <taxon>Dikarya</taxon>
        <taxon>Ascomycota</taxon>
        <taxon>Pezizomycotina</taxon>
        <taxon>Leotiomycetes</taxon>
        <taxon>Helotiales</taxon>
        <taxon>Helotiales incertae sedis</taxon>
        <taxon>Amylocarpus</taxon>
    </lineage>
</organism>
<name>A0A9P8C230_9HELO</name>
<evidence type="ECO:0000313" key="1">
    <source>
        <dbReference type="EMBL" id="KAG9230954.1"/>
    </source>
</evidence>
<accession>A0A9P8C230</accession>
<proteinExistence type="predicted"/>
<dbReference type="OrthoDB" id="3541716at2759"/>
<protein>
    <recommendedName>
        <fullName evidence="3">Transposase</fullName>
    </recommendedName>
</protein>
<keyword evidence="2" id="KW-1185">Reference proteome</keyword>
<sequence>MPWTHETPTRVRFKTLIDEGYSIRHTTEKLGLAYSTARYFLRRPDRQIKPPGRKPKISAEKVQEIVNWFTGYYDRRSLSLRQIREHFYLECYDNTLLAAFGRHGYHYHTPNYKPFISKANKLKRAIYGRNDYSNRFTSKEENTTATWRTKKTRLYSVYLSV</sequence>
<evidence type="ECO:0000313" key="2">
    <source>
        <dbReference type="Proteomes" id="UP000824998"/>
    </source>
</evidence>